<evidence type="ECO:0000259" key="1">
    <source>
        <dbReference type="PROSITE" id="PS50011"/>
    </source>
</evidence>
<dbReference type="EMBL" id="JALJZU010000009">
    <property type="protein sequence ID" value="MCP2010676.1"/>
    <property type="molecule type" value="Genomic_DNA"/>
</dbReference>
<organism evidence="2 4">
    <name type="scientific">Duganella violaceipulchra</name>
    <dbReference type="NCBI Taxonomy" id="2849652"/>
    <lineage>
        <taxon>Bacteria</taxon>
        <taxon>Pseudomonadati</taxon>
        <taxon>Pseudomonadota</taxon>
        <taxon>Betaproteobacteria</taxon>
        <taxon>Burkholderiales</taxon>
        <taxon>Oxalobacteraceae</taxon>
        <taxon>Telluria group</taxon>
        <taxon>Duganella</taxon>
    </lineage>
</organism>
<proteinExistence type="predicted"/>
<evidence type="ECO:0000313" key="3">
    <source>
        <dbReference type="EMBL" id="MCP2010676.1"/>
    </source>
</evidence>
<dbReference type="InterPro" id="IPR000719">
    <property type="entry name" value="Prot_kinase_dom"/>
</dbReference>
<evidence type="ECO:0000313" key="5">
    <source>
        <dbReference type="Proteomes" id="UP001162889"/>
    </source>
</evidence>
<dbReference type="AlphaFoldDB" id="A0AA41H9P5"/>
<reference evidence="3" key="2">
    <citation type="submission" date="2022-03" db="EMBL/GenBank/DDBJ databases">
        <title>Genome Encyclopedia of Bacteria and Archaea VI: Functional Genomics of Type Strains.</title>
        <authorList>
            <person name="Whitman W."/>
        </authorList>
    </citation>
    <scope>NUCLEOTIDE SEQUENCE</scope>
    <source>
        <strain evidence="3">HSC-15S17</strain>
    </source>
</reference>
<dbReference type="InterPro" id="IPR003519">
    <property type="entry name" value="OspF/SpvC"/>
</dbReference>
<dbReference type="Pfam" id="PF03536">
    <property type="entry name" value="VRP3"/>
    <property type="match status" value="1"/>
</dbReference>
<evidence type="ECO:0000313" key="2">
    <source>
        <dbReference type="EMBL" id="MBV6322471.1"/>
    </source>
</evidence>
<evidence type="ECO:0000313" key="4">
    <source>
        <dbReference type="Proteomes" id="UP001155901"/>
    </source>
</evidence>
<sequence length="503" mass="57210">MRASRPHLNLHLDLPPIQTGIQTQTPAQPAWQAATDHLLAKQDELRDEMRKMDEFVFRRECNAPTYDDGRLAGFIQEKCGHRLSNPGADAFIHVRRTGGGQPDQYAGDKIHISVRPEQLPAAFSAVAPLLFSMDSPIDSWKVTDMERCSRQSRLYRGAQFTLYIKPQGAECRYEAEGLKKLQDFVQNLETALLESGVPAGRRPDSDVSAPGWQYASYRNEYSSDREGGEAQQRRQREEPFFKLISNSAGPSHPLLERYAQEFTLPFNHKTYENRDLLKTANSAGERAYHLYDRGQNRFVELFNYAGTDNKSNAAEKMGQGAYGGVYARKNPNAHSLVVKHLKEPVPDWERMNQVFLKVKQLPEALQKHFNVPVFASSTKQLLQKVNGLNLFQLYESSDSSMRDKFRHQLPANIFDEGKMRELFHRMNEALTRVDFRHGDIGNQNIMYDVSSDCLVLVDFDAVRAEGHPLSNQADNIKDMNNVERYSLICAAKRRAPSTARTGQ</sequence>
<dbReference type="Proteomes" id="UP001162889">
    <property type="component" value="Unassembled WGS sequence"/>
</dbReference>
<dbReference type="EMBL" id="JAHTGR010000008">
    <property type="protein sequence ID" value="MBV6322471.1"/>
    <property type="molecule type" value="Genomic_DNA"/>
</dbReference>
<dbReference type="PROSITE" id="PS50011">
    <property type="entry name" value="PROTEIN_KINASE_DOM"/>
    <property type="match status" value="1"/>
</dbReference>
<gene>
    <name evidence="2" type="ORF">KVP70_16130</name>
    <name evidence="3" type="ORF">L1274_004418</name>
</gene>
<protein>
    <recommendedName>
        <fullName evidence="1">Protein kinase domain-containing protein</fullName>
    </recommendedName>
</protein>
<keyword evidence="5" id="KW-1185">Reference proteome</keyword>
<accession>A0AA41H9P5</accession>
<dbReference type="RefSeq" id="WP_217943241.1">
    <property type="nucleotide sequence ID" value="NZ_JAHTGR010000008.1"/>
</dbReference>
<dbReference type="Proteomes" id="UP001155901">
    <property type="component" value="Unassembled WGS sequence"/>
</dbReference>
<feature type="domain" description="Protein kinase" evidence="1">
    <location>
        <begin position="311"/>
        <end position="503"/>
    </location>
</feature>
<reference evidence="2" key="1">
    <citation type="submission" date="2021-07" db="EMBL/GenBank/DDBJ databases">
        <title>Characterization of violacein-producing bacteria and related species.</title>
        <authorList>
            <person name="Wilson H.S."/>
            <person name="De Leon M.E."/>
        </authorList>
    </citation>
    <scope>NUCLEOTIDE SEQUENCE</scope>
    <source>
        <strain evidence="2">HSC-15S17</strain>
    </source>
</reference>
<dbReference type="GO" id="GO:0005524">
    <property type="term" value="F:ATP binding"/>
    <property type="evidence" value="ECO:0007669"/>
    <property type="project" value="InterPro"/>
</dbReference>
<comment type="caution">
    <text evidence="2">The sequence shown here is derived from an EMBL/GenBank/DDBJ whole genome shotgun (WGS) entry which is preliminary data.</text>
</comment>
<dbReference type="GO" id="GO:0004672">
    <property type="term" value="F:protein kinase activity"/>
    <property type="evidence" value="ECO:0007669"/>
    <property type="project" value="InterPro"/>
</dbReference>
<name>A0AA41H9P5_9BURK</name>